<proteinExistence type="predicted"/>
<comment type="caution">
    <text evidence="1">The sequence shown here is derived from an EMBL/GenBank/DDBJ whole genome shotgun (WGS) entry which is preliminary data.</text>
</comment>
<accession>A0ACB8GJP8</accession>
<evidence type="ECO:0000313" key="1">
    <source>
        <dbReference type="EMBL" id="KAH9475617.1"/>
    </source>
</evidence>
<keyword evidence="2" id="KW-1185">Reference proteome</keyword>
<dbReference type="EMBL" id="JAFIQS020000012">
    <property type="protein sequence ID" value="KAH9475617.1"/>
    <property type="molecule type" value="Genomic_DNA"/>
</dbReference>
<evidence type="ECO:0000313" key="2">
    <source>
        <dbReference type="Proteomes" id="UP000664032"/>
    </source>
</evidence>
<protein>
    <submittedName>
        <fullName evidence="1">Uncharacterized protein</fullName>
    </submittedName>
</protein>
<name>A0ACB8GJP8_PSICU</name>
<sequence>MSATASYKGFSDSSPPTSLSASVTASVCSSESFQTAQQSAFSPQFAESFIRGFDLNRTDTGSESSFGTHTGSLENFSPVSAPHNNDVKGSMMVACDETSDNSPQDEEMHDELSSDSAEEMEDEDYIALDDEAQMIVTDSTNVRLTRLEANITAVLAAIQSLTAAAAAAASAQGPTTTPTSRLGVISTRPLGPNRRPADRTALMRQVRAELSRLLGDDFLSFENVLTCDELNVFGSIWKSSTAEPRPSCCDIDNFKVDLIGSPRSDWNQSASQVFAKHFITTSAYSHSYFPLVQNYFYQRMKSLQAAFRRKNADNAARQAETTAKRRWQRKQNLFHKRLGIAQEHPLLQEHVPILQRLGIAGMSSDKSDFEDGPASTATGGAPRYKVHPPAWRASALSYWLQTIDSLQVLFRRSNGKHRGSFPRLRVASGEDSDSKGFVTDLPIMAYNPNWLAARPFYMFDVRPTDENYNFNHDNRLFAYFQV</sequence>
<dbReference type="Proteomes" id="UP000664032">
    <property type="component" value="Unassembled WGS sequence"/>
</dbReference>
<reference evidence="1" key="1">
    <citation type="submission" date="2021-10" db="EMBL/GenBank/DDBJ databases">
        <title>Psilocybe cubensis genome.</title>
        <authorList>
            <person name="Mckernan K.J."/>
            <person name="Crawford S."/>
            <person name="Trippe A."/>
            <person name="Kane L.T."/>
            <person name="Mclaughlin S."/>
        </authorList>
    </citation>
    <scope>NUCLEOTIDE SEQUENCE</scope>
    <source>
        <strain evidence="1">MGC-MH-2018</strain>
    </source>
</reference>
<organism evidence="1 2">
    <name type="scientific">Psilocybe cubensis</name>
    <name type="common">Psychedelic mushroom</name>
    <name type="synonym">Stropharia cubensis</name>
    <dbReference type="NCBI Taxonomy" id="181762"/>
    <lineage>
        <taxon>Eukaryota</taxon>
        <taxon>Fungi</taxon>
        <taxon>Dikarya</taxon>
        <taxon>Basidiomycota</taxon>
        <taxon>Agaricomycotina</taxon>
        <taxon>Agaricomycetes</taxon>
        <taxon>Agaricomycetidae</taxon>
        <taxon>Agaricales</taxon>
        <taxon>Agaricineae</taxon>
        <taxon>Strophariaceae</taxon>
        <taxon>Psilocybe</taxon>
    </lineage>
</organism>
<gene>
    <name evidence="1" type="ORF">JR316_0012734</name>
</gene>